<dbReference type="EMBL" id="CP081966">
    <property type="protein sequence ID" value="QZP28069.1"/>
    <property type="molecule type" value="Genomic_DNA"/>
</dbReference>
<evidence type="ECO:0000313" key="1">
    <source>
        <dbReference type="EMBL" id="QZP28069.1"/>
    </source>
</evidence>
<name>A0ABX9B9Z6_9PSED</name>
<sequence length="160" mass="17767">MGIAANELSRYVIRPTLIYLGRHSDSAEALLLGVAASQSALGAALHDRRGHGLYRIGGNRHRCLWDEYLARDPELASLVRGLASQHAFLGGPHLELTVNLRYATAIAWMLIEEQALPLPAADDLLGLARIWRQTFQPQGRLRDFTHAWHQCIEPMLTPAS</sequence>
<organism evidence="1 2">
    <name type="scientific">Pseudomonas mosselii</name>
    <dbReference type="NCBI Taxonomy" id="78327"/>
    <lineage>
        <taxon>Bacteria</taxon>
        <taxon>Pseudomonadati</taxon>
        <taxon>Pseudomonadota</taxon>
        <taxon>Gammaproteobacteria</taxon>
        <taxon>Pseudomonadales</taxon>
        <taxon>Pseudomonadaceae</taxon>
        <taxon>Pseudomonas</taxon>
    </lineage>
</organism>
<proteinExistence type="predicted"/>
<accession>A0ABX9B9Z6</accession>
<evidence type="ECO:0000313" key="2">
    <source>
        <dbReference type="Proteomes" id="UP000825591"/>
    </source>
</evidence>
<reference evidence="1 2" key="1">
    <citation type="submission" date="2021-08" db="EMBL/GenBank/DDBJ databases">
        <title>Bactericidal Effect of Pseudomonas oryziphila sp. nov., a novel Pseudomonas Species Against Xanthomonas oryzae Reduces Disease Severity of Bacterial Leaf Streak of Rice.</title>
        <authorList>
            <person name="Yang R."/>
            <person name="Li S."/>
            <person name="Li Y."/>
            <person name="Yan Y."/>
            <person name="Fang Y."/>
            <person name="Zou L."/>
            <person name="Chen G."/>
        </authorList>
    </citation>
    <scope>NUCLEOTIDE SEQUENCE [LARGE SCALE GENOMIC DNA]</scope>
    <source>
        <strain evidence="1 2">DSM 17497</strain>
    </source>
</reference>
<dbReference type="RefSeq" id="WP_028690886.1">
    <property type="nucleotide sequence ID" value="NZ_CP081966.1"/>
</dbReference>
<dbReference type="Proteomes" id="UP000825591">
    <property type="component" value="Chromosome"/>
</dbReference>
<keyword evidence="2" id="KW-1185">Reference proteome</keyword>
<protein>
    <submittedName>
        <fullName evidence="1">Uncharacterized protein</fullName>
    </submittedName>
</protein>
<gene>
    <name evidence="1" type="ORF">K5H97_06910</name>
</gene>